<reference evidence="2 3" key="1">
    <citation type="submission" date="2021-01" db="EMBL/GenBank/DDBJ databases">
        <title>Whole genome shotgun sequence of Microbispora amethystogenes NBRC 101907.</title>
        <authorList>
            <person name="Komaki H."/>
            <person name="Tamura T."/>
        </authorList>
    </citation>
    <scope>NUCLEOTIDE SEQUENCE [LARGE SCALE GENOMIC DNA]</scope>
    <source>
        <strain evidence="2 3">NBRC 101907</strain>
    </source>
</reference>
<name>A0ABQ4FPV6_9ACTN</name>
<feature type="compositionally biased region" description="Polar residues" evidence="1">
    <location>
        <begin position="63"/>
        <end position="72"/>
    </location>
</feature>
<dbReference type="Proteomes" id="UP000651728">
    <property type="component" value="Unassembled WGS sequence"/>
</dbReference>
<keyword evidence="3" id="KW-1185">Reference proteome</keyword>
<accession>A0ABQ4FPV6</accession>
<organism evidence="2 3">
    <name type="scientific">Microbispora amethystogenes</name>
    <dbReference type="NCBI Taxonomy" id="1427754"/>
    <lineage>
        <taxon>Bacteria</taxon>
        <taxon>Bacillati</taxon>
        <taxon>Actinomycetota</taxon>
        <taxon>Actinomycetes</taxon>
        <taxon>Streptosporangiales</taxon>
        <taxon>Streptosporangiaceae</taxon>
        <taxon>Microbispora</taxon>
    </lineage>
</organism>
<feature type="region of interest" description="Disordered" evidence="1">
    <location>
        <begin position="62"/>
        <end position="104"/>
    </location>
</feature>
<dbReference type="EMBL" id="BOOB01000070">
    <property type="protein sequence ID" value="GIH36854.1"/>
    <property type="molecule type" value="Genomic_DNA"/>
</dbReference>
<protein>
    <submittedName>
        <fullName evidence="2">Uncharacterized protein</fullName>
    </submittedName>
</protein>
<proteinExistence type="predicted"/>
<evidence type="ECO:0000313" key="2">
    <source>
        <dbReference type="EMBL" id="GIH36854.1"/>
    </source>
</evidence>
<gene>
    <name evidence="2" type="ORF">Mam01_70180</name>
</gene>
<sequence length="104" mass="11243">MSGKMTHQGSATQRLAFLLGKTAQGILARGLIFVSTPKGAQSHQDRIYPDDEYRDVACHASQAPVSTRWSSGPQPPYEWTPSPGISGRQEAADTLLPCTAQEET</sequence>
<evidence type="ECO:0000256" key="1">
    <source>
        <dbReference type="SAM" id="MobiDB-lite"/>
    </source>
</evidence>
<evidence type="ECO:0000313" key="3">
    <source>
        <dbReference type="Proteomes" id="UP000651728"/>
    </source>
</evidence>
<comment type="caution">
    <text evidence="2">The sequence shown here is derived from an EMBL/GenBank/DDBJ whole genome shotgun (WGS) entry which is preliminary data.</text>
</comment>